<feature type="transmembrane region" description="Helical" evidence="2">
    <location>
        <begin position="102"/>
        <end position="120"/>
    </location>
</feature>
<dbReference type="RefSeq" id="WP_116415262.1">
    <property type="nucleotide sequence ID" value="NZ_NBWZ01000001.1"/>
</dbReference>
<dbReference type="InterPro" id="IPR002931">
    <property type="entry name" value="Transglutaminase-like"/>
</dbReference>
<dbReference type="InterPro" id="IPR021878">
    <property type="entry name" value="TgpA_N"/>
</dbReference>
<dbReference type="Pfam" id="PF11992">
    <property type="entry name" value="TgpA_N"/>
    <property type="match status" value="1"/>
</dbReference>
<dbReference type="InterPro" id="IPR038765">
    <property type="entry name" value="Papain-like_cys_pep_sf"/>
</dbReference>
<evidence type="ECO:0000313" key="5">
    <source>
        <dbReference type="Proteomes" id="UP000256486"/>
    </source>
</evidence>
<gene>
    <name evidence="4" type="ORF">B7R54_12105</name>
</gene>
<dbReference type="Proteomes" id="UP000256486">
    <property type="component" value="Unassembled WGS sequence"/>
</dbReference>
<evidence type="ECO:0000256" key="2">
    <source>
        <dbReference type="SAM" id="Phobius"/>
    </source>
</evidence>
<feature type="transmembrane region" description="Helical" evidence="2">
    <location>
        <begin position="132"/>
        <end position="156"/>
    </location>
</feature>
<protein>
    <recommendedName>
        <fullName evidence="3">Transglutaminase-like domain-containing protein</fullName>
    </recommendedName>
</protein>
<keyword evidence="2" id="KW-0472">Membrane</keyword>
<dbReference type="EMBL" id="NBWZ01000001">
    <property type="protein sequence ID" value="RFA09862.1"/>
    <property type="molecule type" value="Genomic_DNA"/>
</dbReference>
<keyword evidence="5" id="KW-1185">Reference proteome</keyword>
<feature type="transmembrane region" description="Helical" evidence="2">
    <location>
        <begin position="76"/>
        <end position="96"/>
    </location>
</feature>
<proteinExistence type="predicted"/>
<dbReference type="Gene3D" id="3.10.620.30">
    <property type="match status" value="1"/>
</dbReference>
<sequence length="817" mass="85999">MSGTRIRPSSRRPGGSRLTGRRGSSDEFTRAWAGFDEARATPAGTTPRGPVHSDGVGRADDHDRLTRTEPGRAGQAAVSPILFLLIMLPVGGLAPLLSGSGWWWNTALVVALVLGAALLVRLLPLPAAAPPIAALVAWAITVTVMFAPGDALFGFLPTLGTLDTIRSGLADAGESIALQSVPADPVQPIVLLLALTVGLLAVLADSLVFGLRMPALAGLVPVSILVVPYTVRQQEFDIVLFVVLAATYLLLLFAAGRFGIGLRLRQGENIRAGRNAGRAVLSGALAVLLACFLPGVTPGLTPGSFRPAQSAQLPSVYSSGVDPSIQLSQDLRRTNPVLSLTYSTTSASGLYLKLVNLSDFTTSPWQPEDLSEAAPLGSGFAAPDGLSADVAIQPVTTDVSVTGLRSDWLPVPYPETDVTGLDGDWTVSPGSLTVTGDNTNTTGQDYSVTSLLVQPTPAQLAASASTVPDALQNYLRLPRSISPIIRNTALEVTGSAASNYDKAVALQSYFTSGAFEYSVSAPVEGHYDGGNFAAVATFLSAKSGYCIHFASAMAVMARTLGIPSRIAIGYHPGGAGTRESDDLTTFQVYSDQLHAWPELWFDGIGWLAFEPTPGLGLTPPEYSLPNYTGAAATAPLRDGATSSAVPTTPRAAPQLDSGDVATSDPQVQAAQQGRAWLIAAGIAVLVILLALVPAGWRRLRRRRRLAAMMVDDRPASIGWQEVRDSAKDYRFELLDGETARGFAARLGSLYHMPAEPIEELLVAVEREQFARPGTAGQPDRLVSDVEQIIRALSAQASTADDRRALLLPTSLLGRPGR</sequence>
<evidence type="ECO:0000256" key="1">
    <source>
        <dbReference type="SAM" id="MobiDB-lite"/>
    </source>
</evidence>
<feature type="compositionally biased region" description="Basic and acidic residues" evidence="1">
    <location>
        <begin position="55"/>
        <end position="70"/>
    </location>
</feature>
<keyword evidence="2" id="KW-0812">Transmembrane</keyword>
<feature type="transmembrane region" description="Helical" evidence="2">
    <location>
        <begin position="238"/>
        <end position="258"/>
    </location>
</feature>
<dbReference type="InterPro" id="IPR052901">
    <property type="entry name" value="Bact_TGase-like"/>
</dbReference>
<organism evidence="4 5">
    <name type="scientific">Subtercola boreus</name>
    <dbReference type="NCBI Taxonomy" id="120213"/>
    <lineage>
        <taxon>Bacteria</taxon>
        <taxon>Bacillati</taxon>
        <taxon>Actinomycetota</taxon>
        <taxon>Actinomycetes</taxon>
        <taxon>Micrococcales</taxon>
        <taxon>Microbacteriaceae</taxon>
        <taxon>Subtercola</taxon>
    </lineage>
</organism>
<reference evidence="4 5" key="1">
    <citation type="submission" date="2017-04" db="EMBL/GenBank/DDBJ databases">
        <title>Comparative genome analysis of Subtercola boreus.</title>
        <authorList>
            <person name="Cho Y.-J."/>
            <person name="Cho A."/>
            <person name="Kim O.-S."/>
            <person name="Lee J.-I."/>
        </authorList>
    </citation>
    <scope>NUCLEOTIDE SEQUENCE [LARGE SCALE GENOMIC DNA]</scope>
    <source>
        <strain evidence="4 5">K300</strain>
    </source>
</reference>
<feature type="transmembrane region" description="Helical" evidence="2">
    <location>
        <begin position="189"/>
        <end position="208"/>
    </location>
</feature>
<feature type="domain" description="Transglutaminase-like" evidence="3">
    <location>
        <begin position="538"/>
        <end position="613"/>
    </location>
</feature>
<dbReference type="OrthoDB" id="9804023at2"/>
<name>A0A3E0VIT0_9MICO</name>
<evidence type="ECO:0000313" key="4">
    <source>
        <dbReference type="EMBL" id="RFA09862.1"/>
    </source>
</evidence>
<feature type="region of interest" description="Disordered" evidence="1">
    <location>
        <begin position="1"/>
        <end position="72"/>
    </location>
</feature>
<evidence type="ECO:0000259" key="3">
    <source>
        <dbReference type="SMART" id="SM00460"/>
    </source>
</evidence>
<dbReference type="SMART" id="SM00460">
    <property type="entry name" value="TGc"/>
    <property type="match status" value="1"/>
</dbReference>
<dbReference type="SUPFAM" id="SSF54001">
    <property type="entry name" value="Cysteine proteinases"/>
    <property type="match status" value="1"/>
</dbReference>
<keyword evidence="2" id="KW-1133">Transmembrane helix</keyword>
<dbReference type="AlphaFoldDB" id="A0A3E0VIT0"/>
<comment type="caution">
    <text evidence="4">The sequence shown here is derived from an EMBL/GenBank/DDBJ whole genome shotgun (WGS) entry which is preliminary data.</text>
</comment>
<dbReference type="PANTHER" id="PTHR42736">
    <property type="entry name" value="PROTEIN-GLUTAMINE GAMMA-GLUTAMYLTRANSFERASE"/>
    <property type="match status" value="1"/>
</dbReference>
<feature type="transmembrane region" description="Helical" evidence="2">
    <location>
        <begin position="279"/>
        <end position="300"/>
    </location>
</feature>
<feature type="region of interest" description="Disordered" evidence="1">
    <location>
        <begin position="639"/>
        <end position="661"/>
    </location>
</feature>
<feature type="transmembrane region" description="Helical" evidence="2">
    <location>
        <begin position="215"/>
        <end position="232"/>
    </location>
</feature>
<accession>A0A3E0VIT0</accession>
<feature type="transmembrane region" description="Helical" evidence="2">
    <location>
        <begin position="675"/>
        <end position="696"/>
    </location>
</feature>
<feature type="compositionally biased region" description="Low complexity" evidence="1">
    <location>
        <begin position="1"/>
        <end position="22"/>
    </location>
</feature>
<dbReference type="Pfam" id="PF01841">
    <property type="entry name" value="Transglut_core"/>
    <property type="match status" value="1"/>
</dbReference>
<dbReference type="PANTHER" id="PTHR42736:SF1">
    <property type="entry name" value="PROTEIN-GLUTAMINE GAMMA-GLUTAMYLTRANSFERASE"/>
    <property type="match status" value="1"/>
</dbReference>